<dbReference type="GO" id="GO:0005634">
    <property type="term" value="C:nucleus"/>
    <property type="evidence" value="ECO:0007669"/>
    <property type="project" value="UniProtKB-SubCell"/>
</dbReference>
<feature type="compositionally biased region" description="Low complexity" evidence="8">
    <location>
        <begin position="15"/>
        <end position="27"/>
    </location>
</feature>
<evidence type="ECO:0000256" key="4">
    <source>
        <dbReference type="ARBA" id="ARBA00017286"/>
    </source>
</evidence>
<gene>
    <name evidence="10" type="ORF">C6P46_003941</name>
</gene>
<dbReference type="PANTHER" id="PTHR18829">
    <property type="entry name" value="PROTEIN YAE1 HOMOLOG"/>
    <property type="match status" value="1"/>
</dbReference>
<feature type="domain" description="Essential protein Yae1 N-terminal" evidence="9">
    <location>
        <begin position="46"/>
        <end position="84"/>
    </location>
</feature>
<evidence type="ECO:0000256" key="1">
    <source>
        <dbReference type="ARBA" id="ARBA00004123"/>
    </source>
</evidence>
<evidence type="ECO:0000256" key="7">
    <source>
        <dbReference type="ARBA" id="ARBA00023242"/>
    </source>
</evidence>
<comment type="similarity">
    <text evidence="3">Belongs to the YAE1 family.</text>
</comment>
<evidence type="ECO:0000256" key="8">
    <source>
        <dbReference type="SAM" id="MobiDB-lite"/>
    </source>
</evidence>
<name>A0A9P6W3E7_RHOMI</name>
<comment type="caution">
    <text evidence="10">The sequence shown here is derived from an EMBL/GenBank/DDBJ whole genome shotgun (WGS) entry which is preliminary data.</text>
</comment>
<proteinExistence type="inferred from homology"/>
<dbReference type="AlphaFoldDB" id="A0A9P6W3E7"/>
<dbReference type="Pfam" id="PF09811">
    <property type="entry name" value="Yae1_N"/>
    <property type="match status" value="1"/>
</dbReference>
<dbReference type="GO" id="GO:0005737">
    <property type="term" value="C:cytoplasm"/>
    <property type="evidence" value="ECO:0007669"/>
    <property type="project" value="UniProtKB-SubCell"/>
</dbReference>
<evidence type="ECO:0000313" key="11">
    <source>
        <dbReference type="Proteomes" id="UP000777482"/>
    </source>
</evidence>
<organism evidence="10 11">
    <name type="scientific">Rhodotorula mucilaginosa</name>
    <name type="common">Yeast</name>
    <name type="synonym">Rhodotorula rubra</name>
    <dbReference type="NCBI Taxonomy" id="5537"/>
    <lineage>
        <taxon>Eukaryota</taxon>
        <taxon>Fungi</taxon>
        <taxon>Dikarya</taxon>
        <taxon>Basidiomycota</taxon>
        <taxon>Pucciniomycotina</taxon>
        <taxon>Microbotryomycetes</taxon>
        <taxon>Sporidiobolales</taxon>
        <taxon>Sporidiobolaceae</taxon>
        <taxon>Rhodotorula</taxon>
    </lineage>
</organism>
<feature type="compositionally biased region" description="Basic and acidic residues" evidence="8">
    <location>
        <begin position="1"/>
        <end position="11"/>
    </location>
</feature>
<dbReference type="InterPro" id="IPR019191">
    <property type="entry name" value="Essential_protein_Yae1_N"/>
</dbReference>
<comment type="subcellular location">
    <subcellularLocation>
        <location evidence="2">Cytoplasm</location>
    </subcellularLocation>
    <subcellularLocation>
        <location evidence="1">Nucleus</location>
    </subcellularLocation>
</comment>
<dbReference type="EMBL" id="PUHQ01000034">
    <property type="protein sequence ID" value="KAG0661529.1"/>
    <property type="molecule type" value="Genomic_DNA"/>
</dbReference>
<sequence length="226" mass="24066">MEDDSPWHDDEVYTADGAGNAAAPGAPTRIAEQEWNNLEQRYADAGYRDGITAGKNARLQAGFDQGFELAAPYARQVGALRGIAASLLSLLTVPTANATKNAGHILQAAFPPSDESSVSSKRDAVVAELRELVTALGRLDANKVLPPDEEAEAHAREHEDEGISEVLRERREMREMEALMSGLGGQDGAGAKKELSGAEAVAECQRRLAQVLAAFGLESVLSPDRS</sequence>
<evidence type="ECO:0000313" key="10">
    <source>
        <dbReference type="EMBL" id="KAG0661529.1"/>
    </source>
</evidence>
<evidence type="ECO:0000256" key="3">
    <source>
        <dbReference type="ARBA" id="ARBA00007096"/>
    </source>
</evidence>
<evidence type="ECO:0000259" key="9">
    <source>
        <dbReference type="Pfam" id="PF09811"/>
    </source>
</evidence>
<dbReference type="PANTHER" id="PTHR18829:SF0">
    <property type="entry name" value="PROTEIN YAE1 HOMOLOG"/>
    <property type="match status" value="1"/>
</dbReference>
<keyword evidence="7" id="KW-0539">Nucleus</keyword>
<keyword evidence="6" id="KW-0963">Cytoplasm</keyword>
<reference evidence="10 11" key="1">
    <citation type="submission" date="2020-11" db="EMBL/GenBank/DDBJ databases">
        <title>Kefir isolates.</title>
        <authorList>
            <person name="Marcisauskas S."/>
            <person name="Kim Y."/>
            <person name="Blasche S."/>
        </authorList>
    </citation>
    <scope>NUCLEOTIDE SEQUENCE [LARGE SCALE GENOMIC DNA]</scope>
    <source>
        <strain evidence="10 11">KR</strain>
    </source>
</reference>
<evidence type="ECO:0000256" key="5">
    <source>
        <dbReference type="ARBA" id="ARBA00018400"/>
    </source>
</evidence>
<protein>
    <recommendedName>
        <fullName evidence="5">Protein YAE1</fullName>
    </recommendedName>
    <alternativeName>
        <fullName evidence="4">Protein yae1</fullName>
    </alternativeName>
</protein>
<keyword evidence="11" id="KW-1185">Reference proteome</keyword>
<evidence type="ECO:0000256" key="2">
    <source>
        <dbReference type="ARBA" id="ARBA00004496"/>
    </source>
</evidence>
<evidence type="ECO:0000256" key="6">
    <source>
        <dbReference type="ARBA" id="ARBA00022490"/>
    </source>
</evidence>
<dbReference type="Proteomes" id="UP000777482">
    <property type="component" value="Unassembled WGS sequence"/>
</dbReference>
<feature type="region of interest" description="Disordered" evidence="8">
    <location>
        <begin position="1"/>
        <end position="28"/>
    </location>
</feature>
<dbReference type="InterPro" id="IPR038881">
    <property type="entry name" value="Yae1-like"/>
</dbReference>
<dbReference type="OrthoDB" id="20086at2759"/>
<accession>A0A9P6W3E7</accession>